<evidence type="ECO:0000313" key="3">
    <source>
        <dbReference type="Proteomes" id="UP000823941"/>
    </source>
</evidence>
<keyword evidence="3" id="KW-1185">Reference proteome</keyword>
<proteinExistence type="predicted"/>
<protein>
    <submittedName>
        <fullName evidence="2">Uncharacterized protein</fullName>
    </submittedName>
</protein>
<name>A0ABQ7QV50_PLUXY</name>
<reference evidence="2 3" key="1">
    <citation type="submission" date="2021-06" db="EMBL/GenBank/DDBJ databases">
        <title>A haploid diamondback moth (Plutella xylostella L.) genome assembly resolves 31 chromosomes and identifies a diamide resistance mutation.</title>
        <authorList>
            <person name="Ward C.M."/>
            <person name="Perry K.D."/>
            <person name="Baker G."/>
            <person name="Powis K."/>
            <person name="Heckel D.G."/>
            <person name="Baxter S.W."/>
        </authorList>
    </citation>
    <scope>NUCLEOTIDE SEQUENCE [LARGE SCALE GENOMIC DNA]</scope>
    <source>
        <strain evidence="2 3">LV</strain>
        <tissue evidence="2">Single pupa</tissue>
    </source>
</reference>
<dbReference type="Proteomes" id="UP000823941">
    <property type="component" value="Chromosome 8"/>
</dbReference>
<gene>
    <name evidence="2" type="ORF">JYU34_006186</name>
</gene>
<sequence>MNESEESQAAVTLLTPRLGQADAPPPPARKLLTRRPRPAPPRCTSFRVPRATLVSLGTRGCRSVPPPPPPRCRYVHAGRANTRREAIDRSLPAPPAPRHYVEQEFSSQNVGSVKIEAAEIGRFSFIATPFAGGNLDSRVAVEVDDRETRFVKQSLRQLDTKLSK</sequence>
<comment type="caution">
    <text evidence="2">The sequence shown here is derived from an EMBL/GenBank/DDBJ whole genome shotgun (WGS) entry which is preliminary data.</text>
</comment>
<organism evidence="2 3">
    <name type="scientific">Plutella xylostella</name>
    <name type="common">Diamondback moth</name>
    <name type="synonym">Plutella maculipennis</name>
    <dbReference type="NCBI Taxonomy" id="51655"/>
    <lineage>
        <taxon>Eukaryota</taxon>
        <taxon>Metazoa</taxon>
        <taxon>Ecdysozoa</taxon>
        <taxon>Arthropoda</taxon>
        <taxon>Hexapoda</taxon>
        <taxon>Insecta</taxon>
        <taxon>Pterygota</taxon>
        <taxon>Neoptera</taxon>
        <taxon>Endopterygota</taxon>
        <taxon>Lepidoptera</taxon>
        <taxon>Glossata</taxon>
        <taxon>Ditrysia</taxon>
        <taxon>Yponomeutoidea</taxon>
        <taxon>Plutellidae</taxon>
        <taxon>Plutella</taxon>
    </lineage>
</organism>
<evidence type="ECO:0000256" key="1">
    <source>
        <dbReference type="SAM" id="MobiDB-lite"/>
    </source>
</evidence>
<accession>A0ABQ7QV50</accession>
<feature type="region of interest" description="Disordered" evidence="1">
    <location>
        <begin position="1"/>
        <end position="45"/>
    </location>
</feature>
<dbReference type="EMBL" id="JAHIBW010000008">
    <property type="protein sequence ID" value="KAG7308915.1"/>
    <property type="molecule type" value="Genomic_DNA"/>
</dbReference>
<evidence type="ECO:0000313" key="2">
    <source>
        <dbReference type="EMBL" id="KAG7308915.1"/>
    </source>
</evidence>